<evidence type="ECO:0000256" key="5">
    <source>
        <dbReference type="ARBA" id="ARBA00023242"/>
    </source>
</evidence>
<dbReference type="Pfam" id="PF01900">
    <property type="entry name" value="RNase_P_Rpp14"/>
    <property type="match status" value="1"/>
</dbReference>
<dbReference type="SUPFAM" id="SSF160350">
    <property type="entry name" value="Rnp2-like"/>
    <property type="match status" value="1"/>
</dbReference>
<evidence type="ECO:0000256" key="4">
    <source>
        <dbReference type="ARBA" id="ARBA00022694"/>
    </source>
</evidence>
<accession>A0ABR2JL95</accession>
<dbReference type="InterPro" id="IPR016819">
    <property type="entry name" value="RNase_P/MRP_POP5"/>
</dbReference>
<proteinExistence type="inferred from homology"/>
<organism evidence="8 9">
    <name type="scientific">Tritrichomonas musculus</name>
    <dbReference type="NCBI Taxonomy" id="1915356"/>
    <lineage>
        <taxon>Eukaryota</taxon>
        <taxon>Metamonada</taxon>
        <taxon>Parabasalia</taxon>
        <taxon>Tritrichomonadida</taxon>
        <taxon>Tritrichomonadidae</taxon>
        <taxon>Tritrichomonas</taxon>
    </lineage>
</organism>
<evidence type="ECO:0000256" key="1">
    <source>
        <dbReference type="ARBA" id="ARBA00004123"/>
    </source>
</evidence>
<dbReference type="Gene3D" id="3.30.70.3250">
    <property type="entry name" value="Ribonuclease P, Pop5 subunit"/>
    <property type="match status" value="1"/>
</dbReference>
<evidence type="ECO:0000256" key="2">
    <source>
        <dbReference type="ARBA" id="ARBA00010800"/>
    </source>
</evidence>
<evidence type="ECO:0000256" key="3">
    <source>
        <dbReference type="ARBA" id="ARBA00022552"/>
    </source>
</evidence>
<keyword evidence="3" id="KW-0698">rRNA processing</keyword>
<dbReference type="PANTHER" id="PTHR48414:SF1">
    <property type="entry name" value="POP5 HOMOLOG, RIBONUCLEASE P_MRP SUBUNIT"/>
    <property type="match status" value="1"/>
</dbReference>
<reference evidence="8 9" key="1">
    <citation type="submission" date="2024-04" db="EMBL/GenBank/DDBJ databases">
        <title>Tritrichomonas musculus Genome.</title>
        <authorList>
            <person name="Alves-Ferreira E."/>
            <person name="Grigg M."/>
            <person name="Lorenzi H."/>
            <person name="Galac M."/>
        </authorList>
    </citation>
    <scope>NUCLEOTIDE SEQUENCE [LARGE SCALE GENOMIC DNA]</scope>
    <source>
        <strain evidence="8 9">EAF2021</strain>
    </source>
</reference>
<evidence type="ECO:0000256" key="7">
    <source>
        <dbReference type="PIRNR" id="PIRNR023803"/>
    </source>
</evidence>
<keyword evidence="9" id="KW-1185">Reference proteome</keyword>
<gene>
    <name evidence="8" type="ORF">M9Y10_004948</name>
</gene>
<dbReference type="PANTHER" id="PTHR48414">
    <property type="entry name" value="POP5 HOMOLOG, RIBONUCLEASE P_MRP SUBUNIT"/>
    <property type="match status" value="1"/>
</dbReference>
<comment type="similarity">
    <text evidence="2 7">Belongs to the eukaryotic/archaeal RNase P protein component 2 family.</text>
</comment>
<dbReference type="Proteomes" id="UP001470230">
    <property type="component" value="Unassembled WGS sequence"/>
</dbReference>
<keyword evidence="4 7" id="KW-0819">tRNA processing</keyword>
<comment type="subcellular location">
    <subcellularLocation>
        <location evidence="1">Nucleus</location>
    </subcellularLocation>
</comment>
<keyword evidence="5" id="KW-0539">Nucleus</keyword>
<comment type="function">
    <text evidence="7">Component of ribonuclease P, a protein complex that generates mature tRNA molecules by cleaving their 5'-ends.</text>
</comment>
<evidence type="ECO:0000313" key="8">
    <source>
        <dbReference type="EMBL" id="KAK8878183.1"/>
    </source>
</evidence>
<comment type="caution">
    <text evidence="8">The sequence shown here is derived from an EMBL/GenBank/DDBJ whole genome shotgun (WGS) entry which is preliminary data.</text>
</comment>
<dbReference type="EMBL" id="JAPFFF010000011">
    <property type="protein sequence ID" value="KAK8878183.1"/>
    <property type="molecule type" value="Genomic_DNA"/>
</dbReference>
<dbReference type="PIRSF" id="PIRSF023803">
    <property type="entry name" value="Ribonuclease_P_prd"/>
    <property type="match status" value="1"/>
</dbReference>
<evidence type="ECO:0000256" key="6">
    <source>
        <dbReference type="ARBA" id="ARBA00044198"/>
    </source>
</evidence>
<dbReference type="InterPro" id="IPR002759">
    <property type="entry name" value="Pop5/Rpp14/Rnp2-like"/>
</dbReference>
<name>A0ABR2JL95_9EUKA</name>
<protein>
    <recommendedName>
        <fullName evidence="6 7">Ribonuclease P/MRP protein subunit POP5</fullName>
    </recommendedName>
</protein>
<sequence length="121" mass="14056">MVRIKWRYILFQTHATNDTNTYGPTAEQLISGLQQPFMNEYGVFGWGHVWPTLKALLWSPNEGIGLFRVPRDWCTQFVNFLQSLTSINNVPLTIKVHHISGTIDQCQRWLDENGFTFEINV</sequence>
<evidence type="ECO:0000313" key="9">
    <source>
        <dbReference type="Proteomes" id="UP001470230"/>
    </source>
</evidence>
<dbReference type="InterPro" id="IPR038085">
    <property type="entry name" value="Rnp2-like_sf"/>
</dbReference>